<accession>A0AAD6STM9</accession>
<feature type="compositionally biased region" description="Acidic residues" evidence="1">
    <location>
        <begin position="83"/>
        <end position="97"/>
    </location>
</feature>
<protein>
    <submittedName>
        <fullName evidence="2">Uncharacterized protein</fullName>
    </submittedName>
</protein>
<gene>
    <name evidence="2" type="ORF">C8F04DRAFT_625929</name>
</gene>
<organism evidence="2 3">
    <name type="scientific">Mycena alexandri</name>
    <dbReference type="NCBI Taxonomy" id="1745969"/>
    <lineage>
        <taxon>Eukaryota</taxon>
        <taxon>Fungi</taxon>
        <taxon>Dikarya</taxon>
        <taxon>Basidiomycota</taxon>
        <taxon>Agaricomycotina</taxon>
        <taxon>Agaricomycetes</taxon>
        <taxon>Agaricomycetidae</taxon>
        <taxon>Agaricales</taxon>
        <taxon>Marasmiineae</taxon>
        <taxon>Mycenaceae</taxon>
        <taxon>Mycena</taxon>
    </lineage>
</organism>
<proteinExistence type="predicted"/>
<evidence type="ECO:0000313" key="2">
    <source>
        <dbReference type="EMBL" id="KAJ7033495.1"/>
    </source>
</evidence>
<reference evidence="2" key="1">
    <citation type="submission" date="2023-03" db="EMBL/GenBank/DDBJ databases">
        <title>Massive genome expansion in bonnet fungi (Mycena s.s.) driven by repeated elements and novel gene families across ecological guilds.</title>
        <authorList>
            <consortium name="Lawrence Berkeley National Laboratory"/>
            <person name="Harder C.B."/>
            <person name="Miyauchi S."/>
            <person name="Viragh M."/>
            <person name="Kuo A."/>
            <person name="Thoen E."/>
            <person name="Andreopoulos B."/>
            <person name="Lu D."/>
            <person name="Skrede I."/>
            <person name="Drula E."/>
            <person name="Henrissat B."/>
            <person name="Morin E."/>
            <person name="Kohler A."/>
            <person name="Barry K."/>
            <person name="LaButti K."/>
            <person name="Morin E."/>
            <person name="Salamov A."/>
            <person name="Lipzen A."/>
            <person name="Mereny Z."/>
            <person name="Hegedus B."/>
            <person name="Baldrian P."/>
            <person name="Stursova M."/>
            <person name="Weitz H."/>
            <person name="Taylor A."/>
            <person name="Grigoriev I.V."/>
            <person name="Nagy L.G."/>
            <person name="Martin F."/>
            <person name="Kauserud H."/>
        </authorList>
    </citation>
    <scope>NUCLEOTIDE SEQUENCE</scope>
    <source>
        <strain evidence="2">CBHHK200</strain>
    </source>
</reference>
<evidence type="ECO:0000256" key="1">
    <source>
        <dbReference type="SAM" id="MobiDB-lite"/>
    </source>
</evidence>
<feature type="compositionally biased region" description="Acidic residues" evidence="1">
    <location>
        <begin position="45"/>
        <end position="55"/>
    </location>
</feature>
<sequence>MLSAFTSTIGSGLGTPATSSKGFCVIGSTDLSTAAESNSKSLSESLDEEESDSEEVEEMVVPVAVLSARGIVLAAADSVSVDSESESELESEDDDVESEGKFEASTETAAVPDNSIPSSSAIAAAGLFVASFSFLSSLHLCSRSFFHSFADLTRGSSSSTCIDSSSSSSSCSTCLAISRSPRCCILLIRSRISLRRSFPHVPSATPRCLSRSFSRSRISACTRCSRSKRRAHPSRAPSVSVPSIAVPSADADIKGNRRSIVSGHGVITKCKPDSAYTGICTGRIVSARSAIRASPHATSACNSADGLALRAHEHLPYPNVLQRAKRAKVRAYLRLCLHARQRPRTLLCLCPLALECCSEFAFAAERHPQGAQVHRRRRVAVVLRVRLRLRLSQSTRVFMIRRRVNWDAGTRDAQAEPACGGGGDLPDWRFMVQLLHLN</sequence>
<dbReference type="AlphaFoldDB" id="A0AAD6STM9"/>
<feature type="region of interest" description="Disordered" evidence="1">
    <location>
        <begin position="31"/>
        <end position="55"/>
    </location>
</feature>
<feature type="region of interest" description="Disordered" evidence="1">
    <location>
        <begin position="82"/>
        <end position="113"/>
    </location>
</feature>
<keyword evidence="3" id="KW-1185">Reference proteome</keyword>
<name>A0AAD6STM9_9AGAR</name>
<comment type="caution">
    <text evidence="2">The sequence shown here is derived from an EMBL/GenBank/DDBJ whole genome shotgun (WGS) entry which is preliminary data.</text>
</comment>
<dbReference type="EMBL" id="JARJCM010000065">
    <property type="protein sequence ID" value="KAJ7033495.1"/>
    <property type="molecule type" value="Genomic_DNA"/>
</dbReference>
<evidence type="ECO:0000313" key="3">
    <source>
        <dbReference type="Proteomes" id="UP001218188"/>
    </source>
</evidence>
<dbReference type="Proteomes" id="UP001218188">
    <property type="component" value="Unassembled WGS sequence"/>
</dbReference>